<dbReference type="GO" id="GO:0005739">
    <property type="term" value="C:mitochondrion"/>
    <property type="evidence" value="ECO:0007669"/>
    <property type="project" value="TreeGrafter"/>
</dbReference>
<name>A0A7R9Z849_9STRA</name>
<dbReference type="PANTHER" id="PTHR23426">
    <property type="entry name" value="FERREDOXIN/ADRENODOXIN"/>
    <property type="match status" value="1"/>
</dbReference>
<evidence type="ECO:0000256" key="4">
    <source>
        <dbReference type="ARBA" id="ARBA00023014"/>
    </source>
</evidence>
<dbReference type="PANTHER" id="PTHR23426:SF67">
    <property type="entry name" value="2FE-2S FERREDOXIN-TYPE DOMAIN-CONTAINING PROTEIN"/>
    <property type="match status" value="1"/>
</dbReference>
<gene>
    <name evidence="5" type="ORF">TDUB1175_LOCUS9450</name>
</gene>
<keyword evidence="2" id="KW-0479">Metal-binding</keyword>
<reference evidence="5" key="1">
    <citation type="submission" date="2021-01" db="EMBL/GenBank/DDBJ databases">
        <authorList>
            <person name="Corre E."/>
            <person name="Pelletier E."/>
            <person name="Niang G."/>
            <person name="Scheremetjew M."/>
            <person name="Finn R."/>
            <person name="Kale V."/>
            <person name="Holt S."/>
            <person name="Cochrane G."/>
            <person name="Meng A."/>
            <person name="Brown T."/>
            <person name="Cohen L."/>
        </authorList>
    </citation>
    <scope>NUCLEOTIDE SEQUENCE</scope>
    <source>
        <strain evidence="5">CCMP147</strain>
    </source>
</reference>
<evidence type="ECO:0000313" key="5">
    <source>
        <dbReference type="EMBL" id="CAD8309714.1"/>
    </source>
</evidence>
<keyword evidence="1" id="KW-0001">2Fe-2S</keyword>
<dbReference type="GO" id="GO:0046872">
    <property type="term" value="F:metal ion binding"/>
    <property type="evidence" value="ECO:0007669"/>
    <property type="project" value="UniProtKB-KW"/>
</dbReference>
<dbReference type="GO" id="GO:0140647">
    <property type="term" value="P:P450-containing electron transport chain"/>
    <property type="evidence" value="ECO:0007669"/>
    <property type="project" value="InterPro"/>
</dbReference>
<keyword evidence="3" id="KW-0408">Iron</keyword>
<evidence type="ECO:0000256" key="3">
    <source>
        <dbReference type="ARBA" id="ARBA00023004"/>
    </source>
</evidence>
<protein>
    <submittedName>
        <fullName evidence="5">Uncharacterized protein</fullName>
    </submittedName>
</protein>
<dbReference type="Gene3D" id="3.10.20.30">
    <property type="match status" value="1"/>
</dbReference>
<accession>A0A7R9Z849</accession>
<keyword evidence="4" id="KW-0411">Iron-sulfur</keyword>
<evidence type="ECO:0000256" key="2">
    <source>
        <dbReference type="ARBA" id="ARBA00022723"/>
    </source>
</evidence>
<organism evidence="5">
    <name type="scientific">Pseudictyota dubia</name>
    <dbReference type="NCBI Taxonomy" id="2749911"/>
    <lineage>
        <taxon>Eukaryota</taxon>
        <taxon>Sar</taxon>
        <taxon>Stramenopiles</taxon>
        <taxon>Ochrophyta</taxon>
        <taxon>Bacillariophyta</taxon>
        <taxon>Mediophyceae</taxon>
        <taxon>Biddulphiophycidae</taxon>
        <taxon>Eupodiscales</taxon>
        <taxon>Odontellaceae</taxon>
        <taxon>Pseudictyota</taxon>
    </lineage>
</organism>
<proteinExistence type="predicted"/>
<evidence type="ECO:0000256" key="1">
    <source>
        <dbReference type="ARBA" id="ARBA00022714"/>
    </source>
</evidence>
<dbReference type="EMBL" id="HBED01018983">
    <property type="protein sequence ID" value="CAD8309714.1"/>
    <property type="molecule type" value="Transcribed_RNA"/>
</dbReference>
<sequence length="180" mass="19469">MALRLVSQRLFTQSAISARKAASASLLRAANSTAVASSTATSELPSVHDVMINLTFVDPSGARRKVPGIIGKTLYDISEMHGIELGPASVGGAADAIRSDTWTEPLFGEGPCTGFDHVLLVGPGVETAKPRDHIEMRMLNHYWDDDEIFPESRLATQITLTKKMDGMTVYVPDRICDDIP</sequence>
<dbReference type="GO" id="GO:0009055">
    <property type="term" value="F:electron transfer activity"/>
    <property type="evidence" value="ECO:0007669"/>
    <property type="project" value="TreeGrafter"/>
</dbReference>
<dbReference type="GO" id="GO:0051537">
    <property type="term" value="F:2 iron, 2 sulfur cluster binding"/>
    <property type="evidence" value="ECO:0007669"/>
    <property type="project" value="UniProtKB-KW"/>
</dbReference>
<dbReference type="InterPro" id="IPR001055">
    <property type="entry name" value="Adrenodoxin-like"/>
</dbReference>
<dbReference type="InterPro" id="IPR012675">
    <property type="entry name" value="Beta-grasp_dom_sf"/>
</dbReference>
<dbReference type="AlphaFoldDB" id="A0A7R9Z849"/>